<evidence type="ECO:0000313" key="9">
    <source>
        <dbReference type="EMBL" id="GFS37802.1"/>
    </source>
</evidence>
<dbReference type="PANTHER" id="PTHR31190">
    <property type="entry name" value="DNA-BINDING DOMAIN"/>
    <property type="match status" value="1"/>
</dbReference>
<keyword evidence="10" id="KW-1185">Reference proteome</keyword>
<evidence type="ECO:0000256" key="1">
    <source>
        <dbReference type="ARBA" id="ARBA00004123"/>
    </source>
</evidence>
<evidence type="ECO:0000256" key="4">
    <source>
        <dbReference type="ARBA" id="ARBA00023125"/>
    </source>
</evidence>
<sequence>MYRHSPLKRPAHGGASTSRHQPPRPSLLTREQEASVMVAALSSVISGSTSKAAAGPQLLIIPEPDRCQLCKIDDCVGCNFFPPNPGENYNNNKNKNKSSSSNSNNNNYNKKGGKRKKENKYRGVRQRPWGKWAAEIWNPWRAKRVWLGTFETEEEAAGAYDWAAIEFRGARAKLNFPFPNSAALAEEGQSSELRVEREKSGDHGYGNRSHSGRRY</sequence>
<evidence type="ECO:0000256" key="3">
    <source>
        <dbReference type="ARBA" id="ARBA00023015"/>
    </source>
</evidence>
<dbReference type="SMART" id="SM00380">
    <property type="entry name" value="AP2"/>
    <property type="match status" value="1"/>
</dbReference>
<dbReference type="SUPFAM" id="SSF54171">
    <property type="entry name" value="DNA-binding domain"/>
    <property type="match status" value="1"/>
</dbReference>
<dbReference type="PROSITE" id="PS51032">
    <property type="entry name" value="AP2_ERF"/>
    <property type="match status" value="1"/>
</dbReference>
<dbReference type="EMBL" id="BJWL01000292">
    <property type="protein sequence ID" value="GFS37802.1"/>
    <property type="molecule type" value="Genomic_DNA"/>
</dbReference>
<protein>
    <submittedName>
        <fullName evidence="9">Erf domain protein 9</fullName>
    </submittedName>
</protein>
<reference evidence="10" key="1">
    <citation type="submission" date="2019-07" db="EMBL/GenBank/DDBJ databases">
        <title>De Novo Assembly of kiwifruit Actinidia rufa.</title>
        <authorList>
            <person name="Sugita-Konishi S."/>
            <person name="Sato K."/>
            <person name="Mori E."/>
            <person name="Abe Y."/>
            <person name="Kisaki G."/>
            <person name="Hamano K."/>
            <person name="Suezawa K."/>
            <person name="Otani M."/>
            <person name="Fukuda T."/>
            <person name="Manabe T."/>
            <person name="Gomi K."/>
            <person name="Tabuchi M."/>
            <person name="Akimitsu K."/>
            <person name="Kataoka I."/>
        </authorList>
    </citation>
    <scope>NUCLEOTIDE SEQUENCE [LARGE SCALE GENOMIC DNA]</scope>
    <source>
        <strain evidence="10">cv. Fuchu</strain>
    </source>
</reference>
<dbReference type="Proteomes" id="UP000585474">
    <property type="component" value="Unassembled WGS sequence"/>
</dbReference>
<evidence type="ECO:0000256" key="5">
    <source>
        <dbReference type="ARBA" id="ARBA00023163"/>
    </source>
</evidence>
<feature type="domain" description="AP2/ERF" evidence="8">
    <location>
        <begin position="120"/>
        <end position="177"/>
    </location>
</feature>
<evidence type="ECO:0000256" key="6">
    <source>
        <dbReference type="ARBA" id="ARBA00023242"/>
    </source>
</evidence>
<keyword evidence="5" id="KW-0804">Transcription</keyword>
<feature type="compositionally biased region" description="Low complexity" evidence="7">
    <location>
        <begin position="86"/>
        <end position="110"/>
    </location>
</feature>
<dbReference type="InterPro" id="IPR016177">
    <property type="entry name" value="DNA-bd_dom_sf"/>
</dbReference>
<feature type="region of interest" description="Disordered" evidence="7">
    <location>
        <begin position="86"/>
        <end position="125"/>
    </location>
</feature>
<dbReference type="AlphaFoldDB" id="A0A7J0DN03"/>
<dbReference type="InterPro" id="IPR001471">
    <property type="entry name" value="AP2/ERF_dom"/>
</dbReference>
<evidence type="ECO:0000259" key="8">
    <source>
        <dbReference type="PROSITE" id="PS51032"/>
    </source>
</evidence>
<dbReference type="FunFam" id="3.30.730.10:FF:000001">
    <property type="entry name" value="Ethylene-responsive transcription factor 2"/>
    <property type="match status" value="1"/>
</dbReference>
<keyword evidence="2" id="KW-0611">Plant defense</keyword>
<dbReference type="OrthoDB" id="1747497at2759"/>
<name>A0A7J0DN03_9ERIC</name>
<dbReference type="PANTHER" id="PTHR31190:SF181">
    <property type="entry name" value="OS02G0764700 PROTEIN"/>
    <property type="match status" value="1"/>
</dbReference>
<dbReference type="CDD" id="cd00018">
    <property type="entry name" value="AP2"/>
    <property type="match status" value="1"/>
</dbReference>
<proteinExistence type="predicted"/>
<keyword evidence="4" id="KW-0238">DNA-binding</keyword>
<organism evidence="9 10">
    <name type="scientific">Actinidia rufa</name>
    <dbReference type="NCBI Taxonomy" id="165716"/>
    <lineage>
        <taxon>Eukaryota</taxon>
        <taxon>Viridiplantae</taxon>
        <taxon>Streptophyta</taxon>
        <taxon>Embryophyta</taxon>
        <taxon>Tracheophyta</taxon>
        <taxon>Spermatophyta</taxon>
        <taxon>Magnoliopsida</taxon>
        <taxon>eudicotyledons</taxon>
        <taxon>Gunneridae</taxon>
        <taxon>Pentapetalae</taxon>
        <taxon>asterids</taxon>
        <taxon>Ericales</taxon>
        <taxon>Actinidiaceae</taxon>
        <taxon>Actinidia</taxon>
    </lineage>
</organism>
<dbReference type="InterPro" id="IPR036955">
    <property type="entry name" value="AP2/ERF_dom_sf"/>
</dbReference>
<evidence type="ECO:0000313" key="10">
    <source>
        <dbReference type="Proteomes" id="UP000585474"/>
    </source>
</evidence>
<feature type="compositionally biased region" description="Basic and acidic residues" evidence="7">
    <location>
        <begin position="193"/>
        <end position="202"/>
    </location>
</feature>
<feature type="compositionally biased region" description="Basic residues" evidence="7">
    <location>
        <begin position="111"/>
        <end position="125"/>
    </location>
</feature>
<feature type="compositionally biased region" description="Basic residues" evidence="7">
    <location>
        <begin position="1"/>
        <end position="11"/>
    </location>
</feature>
<keyword evidence="3" id="KW-0805">Transcription regulation</keyword>
<comment type="subcellular location">
    <subcellularLocation>
        <location evidence="1">Nucleus</location>
    </subcellularLocation>
</comment>
<evidence type="ECO:0000256" key="2">
    <source>
        <dbReference type="ARBA" id="ARBA00022821"/>
    </source>
</evidence>
<accession>A0A7J0DN03</accession>
<dbReference type="PRINTS" id="PR00367">
    <property type="entry name" value="ETHRSPELEMNT"/>
</dbReference>
<dbReference type="GO" id="GO:0003700">
    <property type="term" value="F:DNA-binding transcription factor activity"/>
    <property type="evidence" value="ECO:0007669"/>
    <property type="project" value="InterPro"/>
</dbReference>
<feature type="region of interest" description="Disordered" evidence="7">
    <location>
        <begin position="185"/>
        <end position="215"/>
    </location>
</feature>
<gene>
    <name evidence="9" type="ORF">Acr_00g0054020</name>
</gene>
<dbReference type="Gene3D" id="3.30.730.10">
    <property type="entry name" value="AP2/ERF domain"/>
    <property type="match status" value="1"/>
</dbReference>
<dbReference type="GO" id="GO:0005634">
    <property type="term" value="C:nucleus"/>
    <property type="evidence" value="ECO:0007669"/>
    <property type="project" value="UniProtKB-SubCell"/>
</dbReference>
<dbReference type="Pfam" id="PF00847">
    <property type="entry name" value="AP2"/>
    <property type="match status" value="1"/>
</dbReference>
<dbReference type="GO" id="GO:0009873">
    <property type="term" value="P:ethylene-activated signaling pathway"/>
    <property type="evidence" value="ECO:0007669"/>
    <property type="project" value="InterPro"/>
</dbReference>
<comment type="caution">
    <text evidence="9">The sequence shown here is derived from an EMBL/GenBank/DDBJ whole genome shotgun (WGS) entry which is preliminary data.</text>
</comment>
<feature type="region of interest" description="Disordered" evidence="7">
    <location>
        <begin position="1"/>
        <end position="27"/>
    </location>
</feature>
<evidence type="ECO:0000256" key="7">
    <source>
        <dbReference type="SAM" id="MobiDB-lite"/>
    </source>
</evidence>
<dbReference type="GO" id="GO:0003677">
    <property type="term" value="F:DNA binding"/>
    <property type="evidence" value="ECO:0007669"/>
    <property type="project" value="UniProtKB-KW"/>
</dbReference>
<dbReference type="GO" id="GO:0006952">
    <property type="term" value="P:defense response"/>
    <property type="evidence" value="ECO:0007669"/>
    <property type="project" value="UniProtKB-KW"/>
</dbReference>
<keyword evidence="6" id="KW-0539">Nucleus</keyword>
<dbReference type="InterPro" id="IPR044808">
    <property type="entry name" value="ERF_plant"/>
</dbReference>